<evidence type="ECO:0000256" key="5">
    <source>
        <dbReference type="ARBA" id="ARBA00022490"/>
    </source>
</evidence>
<dbReference type="Proteomes" id="UP001610706">
    <property type="component" value="Unassembled WGS sequence"/>
</dbReference>
<dbReference type="InterPro" id="IPR022474">
    <property type="entry name" value="Thiopur_S-MeTfrase_Se/Te_detox"/>
</dbReference>
<evidence type="ECO:0000256" key="6">
    <source>
        <dbReference type="ARBA" id="ARBA00022603"/>
    </source>
</evidence>
<dbReference type="NCBIfam" id="NF009732">
    <property type="entry name" value="PRK13255.1"/>
    <property type="match status" value="1"/>
</dbReference>
<evidence type="ECO:0000313" key="11">
    <source>
        <dbReference type="Proteomes" id="UP001610706"/>
    </source>
</evidence>
<feature type="binding site" evidence="9">
    <location>
        <position position="66"/>
    </location>
    <ligand>
        <name>S-adenosyl-L-methionine</name>
        <dbReference type="ChEBI" id="CHEBI:59789"/>
    </ligand>
</feature>
<dbReference type="Pfam" id="PF05724">
    <property type="entry name" value="TPMT"/>
    <property type="match status" value="1"/>
</dbReference>
<evidence type="ECO:0000256" key="2">
    <source>
        <dbReference type="ARBA" id="ARBA00004496"/>
    </source>
</evidence>
<dbReference type="SUPFAM" id="SSF53335">
    <property type="entry name" value="S-adenosyl-L-methionine-dependent methyltransferases"/>
    <property type="match status" value="1"/>
</dbReference>
<comment type="subcellular location">
    <subcellularLocation>
        <location evidence="2 9">Cytoplasm</location>
    </subcellularLocation>
</comment>
<dbReference type="InterPro" id="IPR029063">
    <property type="entry name" value="SAM-dependent_MTases_sf"/>
</dbReference>
<feature type="binding site" evidence="9">
    <location>
        <position position="10"/>
    </location>
    <ligand>
        <name>S-adenosyl-L-methionine</name>
        <dbReference type="ChEBI" id="CHEBI:59789"/>
    </ligand>
</feature>
<gene>
    <name evidence="9" type="primary">tpm</name>
    <name evidence="10" type="ORF">AB9R89_03400</name>
</gene>
<keyword evidence="7 9" id="KW-0808">Transferase</keyword>
<dbReference type="EMBL" id="JBGFTR010000003">
    <property type="protein sequence ID" value="MFH7564367.1"/>
    <property type="molecule type" value="Genomic_DNA"/>
</dbReference>
<sequence>MDANFWHERWQAARIGFHQSDINAHLQQCWEHTDAEAGNEVLVPLCGKSLDMRWLAEQGHAVAGFELSPLAVKDFFAETGLTPSCKEEGPFLCWQQGPFSLYEGDFFKASELGLQFKLAYDRAALIALPPDMRPAYAEQLAQLMERGGRVLMVTVKHDARDDQTPPFSVPEAEVRALFESLFEVTLLEHTSAGAQHRRVASGECSYFDELCFLLTRR</sequence>
<evidence type="ECO:0000256" key="4">
    <source>
        <dbReference type="ARBA" id="ARBA00011905"/>
    </source>
</evidence>
<dbReference type="HAMAP" id="MF_00812">
    <property type="entry name" value="Thiopur_methtran"/>
    <property type="match status" value="1"/>
</dbReference>
<protein>
    <recommendedName>
        <fullName evidence="4 9">Thiopurine S-methyltransferase</fullName>
        <ecNumber evidence="4 9">2.1.1.67</ecNumber>
    </recommendedName>
    <alternativeName>
        <fullName evidence="9">Thiopurine methyltransferase</fullName>
    </alternativeName>
</protein>
<dbReference type="GO" id="GO:0032259">
    <property type="term" value="P:methylation"/>
    <property type="evidence" value="ECO:0007669"/>
    <property type="project" value="UniProtKB-KW"/>
</dbReference>
<evidence type="ECO:0000256" key="8">
    <source>
        <dbReference type="ARBA" id="ARBA00022691"/>
    </source>
</evidence>
<dbReference type="PANTHER" id="PTHR10259">
    <property type="entry name" value="THIOPURINE S-METHYLTRANSFERASE"/>
    <property type="match status" value="1"/>
</dbReference>
<evidence type="ECO:0000256" key="7">
    <source>
        <dbReference type="ARBA" id="ARBA00022679"/>
    </source>
</evidence>
<dbReference type="InterPro" id="IPR008854">
    <property type="entry name" value="TPMT"/>
</dbReference>
<comment type="caution">
    <text evidence="10">The sequence shown here is derived from an EMBL/GenBank/DDBJ whole genome shotgun (WGS) entry which is preliminary data.</text>
</comment>
<evidence type="ECO:0000313" key="10">
    <source>
        <dbReference type="EMBL" id="MFH7564367.1"/>
    </source>
</evidence>
<dbReference type="NCBIfam" id="TIGR03840">
    <property type="entry name" value="TMPT_Se_Te"/>
    <property type="match status" value="1"/>
</dbReference>
<accession>A0ABW7NYT9</accession>
<feature type="binding site" evidence="9">
    <location>
        <position position="45"/>
    </location>
    <ligand>
        <name>S-adenosyl-L-methionine</name>
        <dbReference type="ChEBI" id="CHEBI:59789"/>
    </ligand>
</feature>
<name>A0ABW7NYT9_9GAMM</name>
<reference evidence="10 11" key="1">
    <citation type="submission" date="2024-08" db="EMBL/GenBank/DDBJ databases">
        <title>Oceanimonas smirnovii Genome sequencing and assembly.</title>
        <authorList>
            <person name="Tang B."/>
        </authorList>
    </citation>
    <scope>NUCLEOTIDE SEQUENCE [LARGE SCALE GENOMIC DNA]</scope>
    <source>
        <strain evidence="10 11">OS2020-119</strain>
    </source>
</reference>
<dbReference type="GO" id="GO:0008119">
    <property type="term" value="F:thiopurine S-methyltransferase activity"/>
    <property type="evidence" value="ECO:0007669"/>
    <property type="project" value="UniProtKB-EC"/>
</dbReference>
<dbReference type="PANTHER" id="PTHR10259:SF11">
    <property type="entry name" value="THIOPURINE S-METHYLTRANSFERASE"/>
    <property type="match status" value="1"/>
</dbReference>
<keyword evidence="5 9" id="KW-0963">Cytoplasm</keyword>
<dbReference type="RefSeq" id="WP_317074681.1">
    <property type="nucleotide sequence ID" value="NZ_CP166302.1"/>
</dbReference>
<dbReference type="EC" id="2.1.1.67" evidence="4 9"/>
<dbReference type="Gene3D" id="3.40.50.150">
    <property type="entry name" value="Vaccinia Virus protein VP39"/>
    <property type="match status" value="1"/>
</dbReference>
<comment type="similarity">
    <text evidence="3 9">Belongs to the class I-like SAM-binding methyltransferase superfamily. TPMT family.</text>
</comment>
<evidence type="ECO:0000256" key="3">
    <source>
        <dbReference type="ARBA" id="ARBA00008145"/>
    </source>
</evidence>
<evidence type="ECO:0000256" key="9">
    <source>
        <dbReference type="HAMAP-Rule" id="MF_00812"/>
    </source>
</evidence>
<organism evidence="10 11">
    <name type="scientific">Oceanimonas smirnovii</name>
    <dbReference type="NCBI Taxonomy" id="264574"/>
    <lineage>
        <taxon>Bacteria</taxon>
        <taxon>Pseudomonadati</taxon>
        <taxon>Pseudomonadota</taxon>
        <taxon>Gammaproteobacteria</taxon>
        <taxon>Aeromonadales</taxon>
        <taxon>Aeromonadaceae</taxon>
        <taxon>Oceanimonas</taxon>
    </lineage>
</organism>
<feature type="binding site" evidence="9">
    <location>
        <position position="122"/>
    </location>
    <ligand>
        <name>S-adenosyl-L-methionine</name>
        <dbReference type="ChEBI" id="CHEBI:59789"/>
    </ligand>
</feature>
<evidence type="ECO:0000256" key="1">
    <source>
        <dbReference type="ARBA" id="ARBA00000903"/>
    </source>
</evidence>
<keyword evidence="11" id="KW-1185">Reference proteome</keyword>
<dbReference type="PIRSF" id="PIRSF023956">
    <property type="entry name" value="Thiopurine_S-methyltransferase"/>
    <property type="match status" value="1"/>
</dbReference>
<keyword evidence="6 9" id="KW-0489">Methyltransferase</keyword>
<dbReference type="PROSITE" id="PS51585">
    <property type="entry name" value="SAM_MT_TPMT"/>
    <property type="match status" value="1"/>
</dbReference>
<dbReference type="InterPro" id="IPR025835">
    <property type="entry name" value="Thiopurine_S-MeTrfase"/>
</dbReference>
<proteinExistence type="inferred from homology"/>
<comment type="catalytic activity">
    <reaction evidence="1 9">
        <text>S-adenosyl-L-methionine + a thiopurine = S-adenosyl-L-homocysteine + a thiopurine S-methylether.</text>
        <dbReference type="EC" id="2.1.1.67"/>
    </reaction>
</comment>
<keyword evidence="8 9" id="KW-0949">S-adenosyl-L-methionine</keyword>